<gene>
    <name evidence="1" type="ORF">F5148DRAFT_1186936</name>
</gene>
<dbReference type="EMBL" id="JAGFNK010000062">
    <property type="protein sequence ID" value="KAI9509516.1"/>
    <property type="molecule type" value="Genomic_DNA"/>
</dbReference>
<protein>
    <submittedName>
        <fullName evidence="1">Uncharacterized protein</fullName>
    </submittedName>
</protein>
<reference evidence="1" key="1">
    <citation type="submission" date="2021-03" db="EMBL/GenBank/DDBJ databases">
        <title>Evolutionary priming and transition to the ectomycorrhizal habit in an iconic lineage of mushroom-forming fungi: is preadaptation a requirement?</title>
        <authorList>
            <consortium name="DOE Joint Genome Institute"/>
            <person name="Looney B.P."/>
            <person name="Miyauchi S."/>
            <person name="Morin E."/>
            <person name="Drula E."/>
            <person name="Courty P.E."/>
            <person name="Chicoki N."/>
            <person name="Fauchery L."/>
            <person name="Kohler A."/>
            <person name="Kuo A."/>
            <person name="LaButti K."/>
            <person name="Pangilinan J."/>
            <person name="Lipzen A."/>
            <person name="Riley R."/>
            <person name="Andreopoulos W."/>
            <person name="He G."/>
            <person name="Johnson J."/>
            <person name="Barry K.W."/>
            <person name="Grigoriev I.V."/>
            <person name="Nagy L."/>
            <person name="Hibbett D."/>
            <person name="Henrissat B."/>
            <person name="Matheny P.B."/>
            <person name="Labbe J."/>
            <person name="Martin A.F."/>
        </authorList>
    </citation>
    <scope>NUCLEOTIDE SEQUENCE</scope>
    <source>
        <strain evidence="1">BPL698</strain>
    </source>
</reference>
<organism evidence="1 2">
    <name type="scientific">Russula earlei</name>
    <dbReference type="NCBI Taxonomy" id="71964"/>
    <lineage>
        <taxon>Eukaryota</taxon>
        <taxon>Fungi</taxon>
        <taxon>Dikarya</taxon>
        <taxon>Basidiomycota</taxon>
        <taxon>Agaricomycotina</taxon>
        <taxon>Agaricomycetes</taxon>
        <taxon>Russulales</taxon>
        <taxon>Russulaceae</taxon>
        <taxon>Russula</taxon>
    </lineage>
</organism>
<sequence length="1019" mass="109341">MDPSSTHNAKNQKKSLFARKPVRRTSIDDPHSPTPNRLAVQTSPTNSPSEPSRSPGAISREPSSDGISPKPNRSIIPESLRELPSWYHTESELAAATNRQFRGRYPIHNPVGPHFYRNVHLLPPNRPSSVFSPSFPPMSTEPAQSTSPSRTPSSTPLPTPSSSQTRIPDPSGKGRTRKLSNTTPDNVDLLDASDPHGTNWHHQSPYDGLGLNGDRNLVSPDTPDARLPPRSRSRMSSLGAGSHHIATTPSPLSQMHPPLVHKLTKRRKPFEGLFGASSASAADTASVAGSTLTVTNKLFSRQSILKSASTTSIPQSLSNASIVPSEKRQKHSSLFGRFARRFSIIRRAAPGKSRRGSIDSSNEWSRGDRQSLQVTDRTSTTTRPTSLANLASPSENSQTVRIPPPQAGTTPSVESTPIGNPEDENAWGGEWTQYAKRDSISSLQVSYSIGRLTVANPDAPSSTDGSPINQVDPLPAIRTALAPTQRPSPGKDKPLPPPAPPSSPFFLEIPKFESLSSLMPVSDGSTTPTGAPAPTTRAISGEGWRLQSTPPFSSPVPISRAVPTSEQRASPSSRPSATRAPALAPLSPSTNPSANRISLSASPAINDSPLSRASIIANPPTPYVEPTRINNSPVTVQAPAPTVQPFIPSPVITQIISSPSIPTANESHTPASRESLPPRNQTARFPKSSSSVRSRETETFHLVRSPSAGAVQPTGQSIIVAGEQWEVVGGGTQRSRTKKEKEDAKRSNVEPEQRDGRRLDRTTEKVPAPASSKTESRKSRMKESSSSRRRSDHTEGNDRVRRSPTVPSSRGALSPNPAPERRLSQSQGRRPTSELTSAADMNALRAREVWEMDRLWKGRSVAYGLEGPQVVYAQSIGEVGSTTSVNGLNNGSAHTGYKLQQGFPFPTTSGVYSPQALSSSAQLTPPAPPPPQSFSQTMQGPMYEFPSGVRGYPDLANIPSIGSPESTPSLPSRHPLPSPPRESRYHPGPVPASFIEKNDSATADYWNKFAGVSVVSPMR</sequence>
<comment type="caution">
    <text evidence="1">The sequence shown here is derived from an EMBL/GenBank/DDBJ whole genome shotgun (WGS) entry which is preliminary data.</text>
</comment>
<dbReference type="Proteomes" id="UP001207468">
    <property type="component" value="Unassembled WGS sequence"/>
</dbReference>
<accession>A0ACC0UD09</accession>
<evidence type="ECO:0000313" key="2">
    <source>
        <dbReference type="Proteomes" id="UP001207468"/>
    </source>
</evidence>
<name>A0ACC0UD09_9AGAM</name>
<proteinExistence type="predicted"/>
<evidence type="ECO:0000313" key="1">
    <source>
        <dbReference type="EMBL" id="KAI9509516.1"/>
    </source>
</evidence>
<keyword evidence="2" id="KW-1185">Reference proteome</keyword>